<dbReference type="SUPFAM" id="SSF56281">
    <property type="entry name" value="Metallo-hydrolase/oxidoreductase"/>
    <property type="match status" value="1"/>
</dbReference>
<dbReference type="SMART" id="SM00849">
    <property type="entry name" value="Lactamase_B"/>
    <property type="match status" value="1"/>
</dbReference>
<dbReference type="InterPro" id="IPR001279">
    <property type="entry name" value="Metallo-B-lactamas"/>
</dbReference>
<dbReference type="Gene3D" id="3.60.15.10">
    <property type="entry name" value="Ribonuclease Z/Hydroxyacylglutathione hydrolase-like"/>
    <property type="match status" value="1"/>
</dbReference>
<evidence type="ECO:0000256" key="1">
    <source>
        <dbReference type="ARBA" id="ARBA00022723"/>
    </source>
</evidence>
<dbReference type="Pfam" id="PF00753">
    <property type="entry name" value="Lactamase_B"/>
    <property type="match status" value="1"/>
</dbReference>
<dbReference type="AlphaFoldDB" id="A0A4Z0C6L4"/>
<feature type="domain" description="Metallo-beta-lactamase" evidence="2">
    <location>
        <begin position="16"/>
        <end position="179"/>
    </location>
</feature>
<dbReference type="GO" id="GO:0050313">
    <property type="term" value="F:sulfur dioxygenase activity"/>
    <property type="evidence" value="ECO:0007669"/>
    <property type="project" value="InterPro"/>
</dbReference>
<dbReference type="GO" id="GO:0070813">
    <property type="term" value="P:hydrogen sulfide metabolic process"/>
    <property type="evidence" value="ECO:0007669"/>
    <property type="project" value="TreeGrafter"/>
</dbReference>
<sequence length="237" mass="25670">MTPTCVHRLPDPASSTCTYLLVDEASATAVLIDPVEEQVERDLGVLEAMRLRLLWILETHVHADHITGASSLRRRTGARIATPARCGVSGATRELVHGDRIHFGSSHVEALHTPGHTAGSMCFSFRSPDGGLHLFTGDTLLIGGCGRTDLQGGDAGAMYDSITRVLFAFPDDTLVWPGHDYGEKIHTTIGTERTSNPRVSGRTRDAFQQLMAGLRLPLPKRLEEAVPANLCLGDRGR</sequence>
<dbReference type="OrthoDB" id="9784009at2"/>
<dbReference type="PANTHER" id="PTHR43084">
    <property type="entry name" value="PERSULFIDE DIOXYGENASE ETHE1"/>
    <property type="match status" value="1"/>
</dbReference>
<evidence type="ECO:0000313" key="4">
    <source>
        <dbReference type="Proteomes" id="UP000298180"/>
    </source>
</evidence>
<proteinExistence type="predicted"/>
<gene>
    <name evidence="3" type="ORF">EZ313_03460</name>
</gene>
<keyword evidence="3" id="KW-0378">Hydrolase</keyword>
<dbReference type="EMBL" id="SMLM01000001">
    <property type="protein sequence ID" value="TFZ05729.1"/>
    <property type="molecule type" value="Genomic_DNA"/>
</dbReference>
<organism evidence="3 4">
    <name type="scientific">Ramlibacter henchirensis</name>
    <dbReference type="NCBI Taxonomy" id="204072"/>
    <lineage>
        <taxon>Bacteria</taxon>
        <taxon>Pseudomonadati</taxon>
        <taxon>Pseudomonadota</taxon>
        <taxon>Betaproteobacteria</taxon>
        <taxon>Burkholderiales</taxon>
        <taxon>Comamonadaceae</taxon>
        <taxon>Ramlibacter</taxon>
    </lineage>
</organism>
<accession>A0A4Z0C6L4</accession>
<dbReference type="GO" id="GO:0016787">
    <property type="term" value="F:hydrolase activity"/>
    <property type="evidence" value="ECO:0007669"/>
    <property type="project" value="UniProtKB-KW"/>
</dbReference>
<dbReference type="InterPro" id="IPR036866">
    <property type="entry name" value="RibonucZ/Hydroxyglut_hydro"/>
</dbReference>
<dbReference type="GO" id="GO:0006749">
    <property type="term" value="P:glutathione metabolic process"/>
    <property type="evidence" value="ECO:0007669"/>
    <property type="project" value="InterPro"/>
</dbReference>
<dbReference type="PANTHER" id="PTHR43084:SF1">
    <property type="entry name" value="PERSULFIDE DIOXYGENASE ETHE1, MITOCHONDRIAL"/>
    <property type="match status" value="1"/>
</dbReference>
<dbReference type="InterPro" id="IPR044528">
    <property type="entry name" value="POD-like_MBL-fold"/>
</dbReference>
<dbReference type="Proteomes" id="UP000298180">
    <property type="component" value="Unassembled WGS sequence"/>
</dbReference>
<reference evidence="3 4" key="1">
    <citation type="submission" date="2019-03" db="EMBL/GenBank/DDBJ databases">
        <title>Ramlibacter henchirensis DSM 14656, whole genome shotgun sequence.</title>
        <authorList>
            <person name="Zhang X."/>
            <person name="Feng G."/>
            <person name="Zhu H."/>
        </authorList>
    </citation>
    <scope>NUCLEOTIDE SEQUENCE [LARGE SCALE GENOMIC DNA]</scope>
    <source>
        <strain evidence="3 4">DSM 14656</strain>
    </source>
</reference>
<evidence type="ECO:0000259" key="2">
    <source>
        <dbReference type="SMART" id="SM00849"/>
    </source>
</evidence>
<name>A0A4Z0C6L4_9BURK</name>
<dbReference type="CDD" id="cd07724">
    <property type="entry name" value="POD-like_MBL-fold"/>
    <property type="match status" value="1"/>
</dbReference>
<evidence type="ECO:0000313" key="3">
    <source>
        <dbReference type="EMBL" id="TFZ05729.1"/>
    </source>
</evidence>
<protein>
    <submittedName>
        <fullName evidence="3">MBL fold metallo-hydrolase</fullName>
    </submittedName>
</protein>
<keyword evidence="4" id="KW-1185">Reference proteome</keyword>
<comment type="caution">
    <text evidence="3">The sequence shown here is derived from an EMBL/GenBank/DDBJ whole genome shotgun (WGS) entry which is preliminary data.</text>
</comment>
<dbReference type="GO" id="GO:0046872">
    <property type="term" value="F:metal ion binding"/>
    <property type="evidence" value="ECO:0007669"/>
    <property type="project" value="UniProtKB-KW"/>
</dbReference>
<dbReference type="InterPro" id="IPR051682">
    <property type="entry name" value="Mito_Persulfide_Diox"/>
</dbReference>
<keyword evidence="1" id="KW-0479">Metal-binding</keyword>
<dbReference type="RefSeq" id="WP_135261811.1">
    <property type="nucleotide sequence ID" value="NZ_SMLM01000001.1"/>
</dbReference>